<name>B3JE08_9BACT</name>
<dbReference type="OrthoDB" id="9874422at2"/>
<feature type="transmembrane region" description="Helical" evidence="1">
    <location>
        <begin position="12"/>
        <end position="28"/>
    </location>
</feature>
<proteinExistence type="predicted"/>
<dbReference type="EMBL" id="ABIY02000016">
    <property type="protein sequence ID" value="EDV02710.1"/>
    <property type="molecule type" value="Genomic_DNA"/>
</dbReference>
<dbReference type="Proteomes" id="UP000003146">
    <property type="component" value="Unassembled WGS sequence"/>
</dbReference>
<evidence type="ECO:0000313" key="3">
    <source>
        <dbReference type="Proteomes" id="UP000003146"/>
    </source>
</evidence>
<dbReference type="eggNOG" id="ENOG50339X4">
    <property type="taxonomic scope" value="Bacteria"/>
</dbReference>
<sequence length="243" mass="27870">MDTGFINRIKGYAALFMAVMAAILLVPVDGYSSEREYPDVILDTRLEADVFSGGSLQAVFEKDGWMFYMLDIRDLTDREMACGHILPLAPSYSQYYVRYWDNGRLSMIVECVANLPVGIQTFFDENGNISEQVDYSKKFGKMSPQDILSILEREKVISLSDGRSRKVSASEFAFFFSLEYDDKTNIWLADINLDFEKEPEANPVSPFYRKYARYSIDGETGRILDVTYETRYEESEYDEVGAD</sequence>
<keyword evidence="1" id="KW-0472">Membrane</keyword>
<evidence type="ECO:0000313" key="2">
    <source>
        <dbReference type="EMBL" id="EDV02710.1"/>
    </source>
</evidence>
<reference evidence="2 3" key="2">
    <citation type="submission" date="2008-04" db="EMBL/GenBank/DDBJ databases">
        <authorList>
            <person name="Fulton L."/>
            <person name="Clifton S."/>
            <person name="Fulton B."/>
            <person name="Xu J."/>
            <person name="Minx P."/>
            <person name="Pepin K.H."/>
            <person name="Johnson M."/>
            <person name="Thiruvilangam P."/>
            <person name="Bhonagiri V."/>
            <person name="Nash W.E."/>
            <person name="Mardis E.R."/>
            <person name="Wilson R.K."/>
        </authorList>
    </citation>
    <scope>NUCLEOTIDE SEQUENCE [LARGE SCALE GENOMIC DNA]</scope>
    <source>
        <strain evidence="2 3">DSM 17136</strain>
    </source>
</reference>
<keyword evidence="1" id="KW-1133">Transmembrane helix</keyword>
<evidence type="ECO:0000256" key="1">
    <source>
        <dbReference type="SAM" id="Phobius"/>
    </source>
</evidence>
<gene>
    <name evidence="2" type="ORF">BACCOP_00097</name>
</gene>
<protein>
    <submittedName>
        <fullName evidence="2">Uncharacterized protein</fullName>
    </submittedName>
</protein>
<dbReference type="AlphaFoldDB" id="B3JE08"/>
<accession>B3JE08</accession>
<comment type="caution">
    <text evidence="2">The sequence shown here is derived from an EMBL/GenBank/DDBJ whole genome shotgun (WGS) entry which is preliminary data.</text>
</comment>
<dbReference type="RefSeq" id="WP_007565515.1">
    <property type="nucleotide sequence ID" value="NZ_DS981439.1"/>
</dbReference>
<reference evidence="2 3" key="1">
    <citation type="submission" date="2008-04" db="EMBL/GenBank/DDBJ databases">
        <title>Draft genome sequence of Bacteroides coprocola (DSM 17136).</title>
        <authorList>
            <person name="Sudarsanam P."/>
            <person name="Ley R."/>
            <person name="Guruge J."/>
            <person name="Turnbaugh P.J."/>
            <person name="Mahowald M."/>
            <person name="Liep D."/>
            <person name="Gordon J."/>
        </authorList>
    </citation>
    <scope>NUCLEOTIDE SEQUENCE [LARGE SCALE GENOMIC DNA]</scope>
    <source>
        <strain evidence="2 3">DSM 17136</strain>
    </source>
</reference>
<organism evidence="2 3">
    <name type="scientific">Phocaeicola coprocola DSM 17136</name>
    <dbReference type="NCBI Taxonomy" id="470145"/>
    <lineage>
        <taxon>Bacteria</taxon>
        <taxon>Pseudomonadati</taxon>
        <taxon>Bacteroidota</taxon>
        <taxon>Bacteroidia</taxon>
        <taxon>Bacteroidales</taxon>
        <taxon>Bacteroidaceae</taxon>
        <taxon>Phocaeicola</taxon>
    </lineage>
</organism>
<dbReference type="HOGENOM" id="CLU_1140780_0_0_10"/>
<keyword evidence="1" id="KW-0812">Transmembrane</keyword>
<dbReference type="STRING" id="470145.BACCOP_00097"/>